<dbReference type="AlphaFoldDB" id="T1AGN7"/>
<dbReference type="InterPro" id="IPR036188">
    <property type="entry name" value="FAD/NAD-bd_sf"/>
</dbReference>
<feature type="domain" description="FAD-dependent oxidoreductase 2 FAD-binding" evidence="9">
    <location>
        <begin position="7"/>
        <end position="305"/>
    </location>
</feature>
<reference evidence="10" key="1">
    <citation type="submission" date="2013-08" db="EMBL/GenBank/DDBJ databases">
        <authorList>
            <person name="Mendez C."/>
            <person name="Richter M."/>
            <person name="Ferrer M."/>
            <person name="Sanchez J."/>
        </authorList>
    </citation>
    <scope>NUCLEOTIDE SEQUENCE</scope>
</reference>
<dbReference type="Pfam" id="PF00890">
    <property type="entry name" value="FAD_binding_2"/>
    <property type="match status" value="1"/>
</dbReference>
<comment type="cofactor">
    <cofactor evidence="1">
        <name>FAD</name>
        <dbReference type="ChEBI" id="CHEBI:57692"/>
    </cofactor>
</comment>
<keyword evidence="8" id="KW-0560">Oxidoreductase</keyword>
<evidence type="ECO:0000256" key="8">
    <source>
        <dbReference type="ARBA" id="ARBA00023002"/>
    </source>
</evidence>
<evidence type="ECO:0000256" key="4">
    <source>
        <dbReference type="ARBA" id="ARBA00012173"/>
    </source>
</evidence>
<comment type="similarity">
    <text evidence="3">Belongs to the FAD-dependent oxidoreductase 2 family. NadB subfamily.</text>
</comment>
<sequence length="309" mass="33678">MPVPSKDLYIVGSGIAGLYVALRAHEEGLHPIILTKSRLAESNTRYAQGGIAAAVGEGDSPHDHYLDTLRAGAGLVYPPAARALTEAAPQRIADLVRYGVPFDTLEGRLSLGQEAAHTRPRILHAGGDATGLHIEETLQRRVRELGLEVREHSLLHDLVPDGHGSLRVVLRTRRGLEDLESRTVVLATGGAGHLYSQSSNPPIATGEGVAMAARAGALVQDMEFVQFHPTAFCREGAPHFLITEAVRGEGAYLLNAQGERFMPRYHRQAELAPRDVVSRAIAFELLQSRSPCVFLDARHIPRERLLLRF</sequence>
<dbReference type="GO" id="GO:0034628">
    <property type="term" value="P:'de novo' NAD+ biosynthetic process from L-aspartate"/>
    <property type="evidence" value="ECO:0007669"/>
    <property type="project" value="TreeGrafter"/>
</dbReference>
<dbReference type="EMBL" id="AUZY01005253">
    <property type="protein sequence ID" value="EQD59656.1"/>
    <property type="molecule type" value="Genomic_DNA"/>
</dbReference>
<evidence type="ECO:0000256" key="7">
    <source>
        <dbReference type="ARBA" id="ARBA00022827"/>
    </source>
</evidence>
<evidence type="ECO:0000256" key="5">
    <source>
        <dbReference type="ARBA" id="ARBA00022630"/>
    </source>
</evidence>
<organism evidence="10">
    <name type="scientific">mine drainage metagenome</name>
    <dbReference type="NCBI Taxonomy" id="410659"/>
    <lineage>
        <taxon>unclassified sequences</taxon>
        <taxon>metagenomes</taxon>
        <taxon>ecological metagenomes</taxon>
    </lineage>
</organism>
<dbReference type="PANTHER" id="PTHR42716:SF2">
    <property type="entry name" value="L-ASPARTATE OXIDASE, CHLOROPLASTIC"/>
    <property type="match status" value="1"/>
</dbReference>
<gene>
    <name evidence="10" type="ORF">B1B_08109</name>
</gene>
<evidence type="ECO:0000256" key="1">
    <source>
        <dbReference type="ARBA" id="ARBA00001974"/>
    </source>
</evidence>
<comment type="caution">
    <text evidence="10">The sequence shown here is derived from an EMBL/GenBank/DDBJ whole genome shotgun (WGS) entry which is preliminary data.</text>
</comment>
<name>T1AGN7_9ZZZZ</name>
<dbReference type="PANTHER" id="PTHR42716">
    <property type="entry name" value="L-ASPARTATE OXIDASE"/>
    <property type="match status" value="1"/>
</dbReference>
<dbReference type="SUPFAM" id="SSF51905">
    <property type="entry name" value="FAD/NAD(P)-binding domain"/>
    <property type="match status" value="1"/>
</dbReference>
<dbReference type="InterPro" id="IPR005288">
    <property type="entry name" value="NadB"/>
</dbReference>
<evidence type="ECO:0000256" key="3">
    <source>
        <dbReference type="ARBA" id="ARBA00008562"/>
    </source>
</evidence>
<evidence type="ECO:0000313" key="10">
    <source>
        <dbReference type="EMBL" id="EQD59656.1"/>
    </source>
</evidence>
<dbReference type="Gene3D" id="3.50.50.60">
    <property type="entry name" value="FAD/NAD(P)-binding domain"/>
    <property type="match status" value="1"/>
</dbReference>
<evidence type="ECO:0000259" key="9">
    <source>
        <dbReference type="Pfam" id="PF00890"/>
    </source>
</evidence>
<dbReference type="EC" id="1.4.3.16" evidence="4"/>
<evidence type="ECO:0000256" key="2">
    <source>
        <dbReference type="ARBA" id="ARBA00004950"/>
    </source>
</evidence>
<keyword evidence="6" id="KW-0662">Pyridine nucleotide biosynthesis</keyword>
<dbReference type="UniPathway" id="UPA00253">
    <property type="reaction ID" value="UER00326"/>
</dbReference>
<proteinExistence type="inferred from homology"/>
<dbReference type="InterPro" id="IPR027477">
    <property type="entry name" value="Succ_DH/fumarate_Rdtase_cat_sf"/>
</dbReference>
<dbReference type="InterPro" id="IPR003953">
    <property type="entry name" value="FAD-dep_OxRdtase_2_FAD-bd"/>
</dbReference>
<dbReference type="GO" id="GO:0008734">
    <property type="term" value="F:L-aspartate oxidase activity"/>
    <property type="evidence" value="ECO:0007669"/>
    <property type="project" value="UniProtKB-EC"/>
</dbReference>
<keyword evidence="7" id="KW-0274">FAD</keyword>
<protein>
    <recommendedName>
        <fullName evidence="4">L-aspartate oxidase</fullName>
        <ecNumber evidence="4">1.4.3.16</ecNumber>
    </recommendedName>
</protein>
<comment type="pathway">
    <text evidence="2">Cofactor biosynthesis; NAD(+) biosynthesis; iminoaspartate from L-aspartate (oxidase route): step 1/1.</text>
</comment>
<reference evidence="10" key="2">
    <citation type="journal article" date="2014" name="ISME J.">
        <title>Microbial stratification in low pH oxic and suboxic macroscopic growths along an acid mine drainage.</title>
        <authorList>
            <person name="Mendez-Garcia C."/>
            <person name="Mesa V."/>
            <person name="Sprenger R.R."/>
            <person name="Richter M."/>
            <person name="Diez M.S."/>
            <person name="Solano J."/>
            <person name="Bargiela R."/>
            <person name="Golyshina O.V."/>
            <person name="Manteca A."/>
            <person name="Ramos J.L."/>
            <person name="Gallego J.R."/>
            <person name="Llorente I."/>
            <person name="Martins Dos Santos V.A."/>
            <person name="Jensen O.N."/>
            <person name="Pelaez A.I."/>
            <person name="Sanchez J."/>
            <person name="Ferrer M."/>
        </authorList>
    </citation>
    <scope>NUCLEOTIDE SEQUENCE</scope>
</reference>
<keyword evidence="5" id="KW-0285">Flavoprotein</keyword>
<accession>T1AGN7</accession>
<evidence type="ECO:0000256" key="6">
    <source>
        <dbReference type="ARBA" id="ARBA00022642"/>
    </source>
</evidence>
<dbReference type="SUPFAM" id="SSF56425">
    <property type="entry name" value="Succinate dehydrogenase/fumarate reductase flavoprotein, catalytic domain"/>
    <property type="match status" value="1"/>
</dbReference>
<dbReference type="Gene3D" id="3.90.700.10">
    <property type="entry name" value="Succinate dehydrogenase/fumarate reductase flavoprotein, catalytic domain"/>
    <property type="match status" value="1"/>
</dbReference>
<feature type="non-terminal residue" evidence="10">
    <location>
        <position position="309"/>
    </location>
</feature>